<feature type="region of interest" description="Disordered" evidence="1">
    <location>
        <begin position="94"/>
        <end position="127"/>
    </location>
</feature>
<reference evidence="2" key="1">
    <citation type="journal article" date="2021" name="Nat. Commun.">
        <title>Genetic determinants of endophytism in the Arabidopsis root mycobiome.</title>
        <authorList>
            <person name="Mesny F."/>
            <person name="Miyauchi S."/>
            <person name="Thiergart T."/>
            <person name="Pickel B."/>
            <person name="Atanasova L."/>
            <person name="Karlsson M."/>
            <person name="Huettel B."/>
            <person name="Barry K.W."/>
            <person name="Haridas S."/>
            <person name="Chen C."/>
            <person name="Bauer D."/>
            <person name="Andreopoulos W."/>
            <person name="Pangilinan J."/>
            <person name="LaButti K."/>
            <person name="Riley R."/>
            <person name="Lipzen A."/>
            <person name="Clum A."/>
            <person name="Drula E."/>
            <person name="Henrissat B."/>
            <person name="Kohler A."/>
            <person name="Grigoriev I.V."/>
            <person name="Martin F.M."/>
            <person name="Hacquard S."/>
        </authorList>
    </citation>
    <scope>NUCLEOTIDE SEQUENCE</scope>
    <source>
        <strain evidence="2">MPI-CAGE-CH-0230</strain>
    </source>
</reference>
<name>A0A9P9BR85_9PEZI</name>
<dbReference type="EMBL" id="JAGTJQ010000005">
    <property type="protein sequence ID" value="KAH7031682.1"/>
    <property type="molecule type" value="Genomic_DNA"/>
</dbReference>
<gene>
    <name evidence="2" type="ORF">B0I36DRAFT_125643</name>
</gene>
<accession>A0A9P9BR85</accession>
<keyword evidence="3" id="KW-1185">Reference proteome</keyword>
<dbReference type="RefSeq" id="XP_046013362.1">
    <property type="nucleotide sequence ID" value="XM_046148111.1"/>
</dbReference>
<dbReference type="Proteomes" id="UP000756346">
    <property type="component" value="Unassembled WGS sequence"/>
</dbReference>
<protein>
    <submittedName>
        <fullName evidence="2">Uncharacterized protein</fullName>
    </submittedName>
</protein>
<sequence length="214" mass="23073">MGERSPRPLASIGPPLGRRWAVEASGIEAPATRHPVHVASWDTFGYTAKCNHSWQSEHGAETNSAGLLWFQSVKSSQALERPSKRQAQRLLPLRPTCGRRQKSAHTNRTDSVSIDTAAESAPKTGAGPAQGLLAMHCSLTAIGRQHPLADATHAWRQQPQRTTSPDLQLAQTLRQADGCTRGDACMAAPAGQVCARRGLILLQKEQTLGHRASI</sequence>
<evidence type="ECO:0000313" key="2">
    <source>
        <dbReference type="EMBL" id="KAH7031682.1"/>
    </source>
</evidence>
<comment type="caution">
    <text evidence="2">The sequence shown here is derived from an EMBL/GenBank/DDBJ whole genome shotgun (WGS) entry which is preliminary data.</text>
</comment>
<organism evidence="2 3">
    <name type="scientific">Microdochium trichocladiopsis</name>
    <dbReference type="NCBI Taxonomy" id="1682393"/>
    <lineage>
        <taxon>Eukaryota</taxon>
        <taxon>Fungi</taxon>
        <taxon>Dikarya</taxon>
        <taxon>Ascomycota</taxon>
        <taxon>Pezizomycotina</taxon>
        <taxon>Sordariomycetes</taxon>
        <taxon>Xylariomycetidae</taxon>
        <taxon>Xylariales</taxon>
        <taxon>Microdochiaceae</taxon>
        <taxon>Microdochium</taxon>
    </lineage>
</organism>
<dbReference type="GeneID" id="70177657"/>
<evidence type="ECO:0000313" key="3">
    <source>
        <dbReference type="Proteomes" id="UP000756346"/>
    </source>
</evidence>
<evidence type="ECO:0000256" key="1">
    <source>
        <dbReference type="SAM" id="MobiDB-lite"/>
    </source>
</evidence>
<proteinExistence type="predicted"/>
<dbReference type="AlphaFoldDB" id="A0A9P9BR85"/>